<name>A0A0B4X5U5_9HYPH</name>
<dbReference type="HOGENOM" id="CLU_043770_0_0_5"/>
<dbReference type="InterPro" id="IPR008930">
    <property type="entry name" value="Terpenoid_cyclase/PrenylTrfase"/>
</dbReference>
<dbReference type="Gene3D" id="1.50.10.20">
    <property type="match status" value="1"/>
</dbReference>
<reference evidence="1 2" key="1">
    <citation type="submission" date="2013-11" db="EMBL/GenBank/DDBJ databases">
        <title>Complete genome sequence of Rhizobium gallicum bv. gallicum R602.</title>
        <authorList>
            <person name="Bustos P."/>
            <person name="Santamaria R.I."/>
            <person name="Lozano L."/>
            <person name="Acosta J.L."/>
            <person name="Ormeno-Orrillo E."/>
            <person name="Rogel M.A."/>
            <person name="Romero D."/>
            <person name="Cevallos M.A."/>
            <person name="Martinez-Romero E."/>
            <person name="Gonzalez V."/>
        </authorList>
    </citation>
    <scope>NUCLEOTIDE SEQUENCE [LARGE SCALE GENOMIC DNA]</scope>
    <source>
        <strain evidence="1 2">R602</strain>
    </source>
</reference>
<dbReference type="AlphaFoldDB" id="A0A0B4X5U5"/>
<dbReference type="Proteomes" id="UP000031368">
    <property type="component" value="Chromosome"/>
</dbReference>
<evidence type="ECO:0000313" key="2">
    <source>
        <dbReference type="Proteomes" id="UP000031368"/>
    </source>
</evidence>
<dbReference type="SUPFAM" id="SSF48239">
    <property type="entry name" value="Terpenoid cyclases/Protein prenyltransferases"/>
    <property type="match status" value="1"/>
</dbReference>
<dbReference type="EMBL" id="CP006877">
    <property type="protein sequence ID" value="AJD41892.1"/>
    <property type="molecule type" value="Genomic_DNA"/>
</dbReference>
<evidence type="ECO:0000313" key="1">
    <source>
        <dbReference type="EMBL" id="AJD41892.1"/>
    </source>
</evidence>
<gene>
    <name evidence="1" type="ORF">RGR602_CH02570</name>
</gene>
<protein>
    <recommendedName>
        <fullName evidence="3">Methylaspartate ammonia-lyase</fullName>
    </recommendedName>
</protein>
<organism evidence="1 2">
    <name type="scientific">Rhizobium gallicum bv. gallicum R602sp</name>
    <dbReference type="NCBI Taxonomy" id="1041138"/>
    <lineage>
        <taxon>Bacteria</taxon>
        <taxon>Pseudomonadati</taxon>
        <taxon>Pseudomonadota</taxon>
        <taxon>Alphaproteobacteria</taxon>
        <taxon>Hyphomicrobiales</taxon>
        <taxon>Rhizobiaceae</taxon>
        <taxon>Rhizobium/Agrobacterium group</taxon>
        <taxon>Rhizobium</taxon>
    </lineage>
</organism>
<proteinExistence type="predicted"/>
<dbReference type="KEGG" id="rga:RGR602_CH02570"/>
<dbReference type="RefSeq" id="WP_052451551.1">
    <property type="nucleotide sequence ID" value="NZ_CP006877.1"/>
</dbReference>
<accession>A0A0B4X5U5</accession>
<sequence length="434" mass="47236">MKHLRSTIEIGRLLLLAAAVTVLQTFPALAGSEHKKLACTLCDGLAAQMGGDPAQPFVLRSFEPPNGGSALHPALENTGFTYDNALALMAFYGCKRKAEARRIADALVRAVETDRHYHDGRLRNAYRSGPVVPGKEGMLLPGYWSAASNSWIEDGYQVGSATGSTAWGALALLMAYEETEQPAYLDTARKIMDWIHRSTADPQNPGYFGGFFGHEPAPERMTWKSTEHNLDIYAADSWLARLDAGGDWTYRGDSALKFLRAMWDDGEERFYIGSVPDSNAPNIAMSGLDAELWPLIAVPDFKSKVERVMEWTELNHGVDGGFDFNSDRDGIWLEGTAQAALVLRLAGRSEKAEPLFKTIAAQVTPGGLIYATVNEQLSTGLQVGPNSSPGDFKYYRLPHIGATGWAVLAALDLNPFLGRAGQALISKDSPCPPK</sequence>
<evidence type="ECO:0008006" key="3">
    <source>
        <dbReference type="Google" id="ProtNLM"/>
    </source>
</evidence>
<keyword evidence="2" id="KW-1185">Reference proteome</keyword>